<sequence length="247" mass="28575">MNLKIGENTIHYLEFGKGEALVLIPSLWLTSKSYVALGQELAAHYHVYIPDIYRGKSEFKTPGTSLDDYVSVLGEFIRRLKLKEYYLIGVSLSGIIASKYVCTFANKPKKMLLISTTVLPLRMKYERITLCWGYIMLLYHNMFSFEGHAKNWLWITDGLGSVRRHFRQAWTEGLIATSLKIENIKQLPVLTKLVFALRDEFIPREAVSRLSKIKNLSVETVDGYHGWFFRHEKQLAEKIVGFFDMPK</sequence>
<gene>
    <name evidence="2" type="ORF">A2363_03970</name>
</gene>
<dbReference type="InterPro" id="IPR029058">
    <property type="entry name" value="AB_hydrolase_fold"/>
</dbReference>
<evidence type="ECO:0000259" key="1">
    <source>
        <dbReference type="Pfam" id="PF12697"/>
    </source>
</evidence>
<dbReference type="SUPFAM" id="SSF53474">
    <property type="entry name" value="alpha/beta-Hydrolases"/>
    <property type="match status" value="1"/>
</dbReference>
<reference evidence="2 3" key="1">
    <citation type="journal article" date="2016" name="Nat. Commun.">
        <title>Thousands of microbial genomes shed light on interconnected biogeochemical processes in an aquifer system.</title>
        <authorList>
            <person name="Anantharaman K."/>
            <person name="Brown C.T."/>
            <person name="Hug L.A."/>
            <person name="Sharon I."/>
            <person name="Castelle C.J."/>
            <person name="Probst A.J."/>
            <person name="Thomas B.C."/>
            <person name="Singh A."/>
            <person name="Wilkins M.J."/>
            <person name="Karaoz U."/>
            <person name="Brodie E.L."/>
            <person name="Williams K.H."/>
            <person name="Hubbard S.S."/>
            <person name="Banfield J.F."/>
        </authorList>
    </citation>
    <scope>NUCLEOTIDE SEQUENCE [LARGE SCALE GENOMIC DNA]</scope>
</reference>
<dbReference type="Proteomes" id="UP000176186">
    <property type="component" value="Unassembled WGS sequence"/>
</dbReference>
<protein>
    <recommendedName>
        <fullName evidence="1">AB hydrolase-1 domain-containing protein</fullName>
    </recommendedName>
</protein>
<dbReference type="EMBL" id="MFKE01000024">
    <property type="protein sequence ID" value="OGG34665.1"/>
    <property type="molecule type" value="Genomic_DNA"/>
</dbReference>
<proteinExistence type="predicted"/>
<comment type="caution">
    <text evidence="2">The sequence shown here is derived from an EMBL/GenBank/DDBJ whole genome shotgun (WGS) entry which is preliminary data.</text>
</comment>
<name>A0A1F6BCL0_9BACT</name>
<evidence type="ECO:0000313" key="2">
    <source>
        <dbReference type="EMBL" id="OGG34665.1"/>
    </source>
</evidence>
<dbReference type="Gene3D" id="3.40.50.1820">
    <property type="entry name" value="alpha/beta hydrolase"/>
    <property type="match status" value="1"/>
</dbReference>
<dbReference type="Pfam" id="PF12697">
    <property type="entry name" value="Abhydrolase_6"/>
    <property type="match status" value="1"/>
</dbReference>
<organism evidence="2 3">
    <name type="scientific">Candidatus Gottesmanbacteria bacterium RIFOXYB1_FULL_47_11</name>
    <dbReference type="NCBI Taxonomy" id="1798401"/>
    <lineage>
        <taxon>Bacteria</taxon>
        <taxon>Candidatus Gottesmaniibacteriota</taxon>
    </lineage>
</organism>
<dbReference type="AlphaFoldDB" id="A0A1F6BCL0"/>
<dbReference type="InterPro" id="IPR000073">
    <property type="entry name" value="AB_hydrolase_1"/>
</dbReference>
<accession>A0A1F6BCL0</accession>
<feature type="domain" description="AB hydrolase-1" evidence="1">
    <location>
        <begin position="21"/>
        <end position="237"/>
    </location>
</feature>
<dbReference type="STRING" id="1798401.A2363_03970"/>
<evidence type="ECO:0000313" key="3">
    <source>
        <dbReference type="Proteomes" id="UP000176186"/>
    </source>
</evidence>